<comment type="caution">
    <text evidence="2">The sequence shown here is derived from an EMBL/GenBank/DDBJ whole genome shotgun (WGS) entry which is preliminary data.</text>
</comment>
<keyword evidence="1" id="KW-0472">Membrane</keyword>
<dbReference type="Proteomes" id="UP000036873">
    <property type="component" value="Unassembled WGS sequence"/>
</dbReference>
<name>A0A0L6U033_9FIRM</name>
<sequence>MFEKKVFTNLKNKEEKVFEMETKPAVKSVNERVKEGIILSIILTIAIFTFSMVSGRLGLVNVWAGCMFFWYWANVDHFKMDHIVENIVGSLVGILLCFGLYYVLHNYGMSVFEIAMIAVLLVVLFFCITEFLPIILNKATFLFITVLTAHQFLTECNYLDLLISYAFGAVWFMIILGLAFKVLGALAVKKTA</sequence>
<keyword evidence="3" id="KW-1185">Reference proteome</keyword>
<dbReference type="EMBL" id="LGYO01000025">
    <property type="protein sequence ID" value="KNZ41712.1"/>
    <property type="molecule type" value="Genomic_DNA"/>
</dbReference>
<feature type="transmembrane region" description="Helical" evidence="1">
    <location>
        <begin position="59"/>
        <end position="75"/>
    </location>
</feature>
<feature type="transmembrane region" description="Helical" evidence="1">
    <location>
        <begin position="165"/>
        <end position="188"/>
    </location>
</feature>
<feature type="transmembrane region" description="Helical" evidence="1">
    <location>
        <begin position="110"/>
        <end position="128"/>
    </location>
</feature>
<dbReference type="AlphaFoldDB" id="A0A0L6U033"/>
<organism evidence="2 3">
    <name type="scientific">Acetobacterium bakii</name>
    <dbReference type="NCBI Taxonomy" id="52689"/>
    <lineage>
        <taxon>Bacteria</taxon>
        <taxon>Bacillati</taxon>
        <taxon>Bacillota</taxon>
        <taxon>Clostridia</taxon>
        <taxon>Eubacteriales</taxon>
        <taxon>Eubacteriaceae</taxon>
        <taxon>Acetobacterium</taxon>
    </lineage>
</organism>
<reference evidence="3" key="1">
    <citation type="submission" date="2015-07" db="EMBL/GenBank/DDBJ databases">
        <title>Draft genome sequence of Acetobacterium bakii DSM 8293, a potential psychrophilic chemical producer through syngas fermentation.</title>
        <authorList>
            <person name="Song Y."/>
            <person name="Hwang S."/>
            <person name="Cho B.-K."/>
        </authorList>
    </citation>
    <scope>NUCLEOTIDE SEQUENCE [LARGE SCALE GENOMIC DNA]</scope>
    <source>
        <strain evidence="3">DSM 8239</strain>
    </source>
</reference>
<evidence type="ECO:0008006" key="4">
    <source>
        <dbReference type="Google" id="ProtNLM"/>
    </source>
</evidence>
<keyword evidence="1" id="KW-0812">Transmembrane</keyword>
<evidence type="ECO:0000313" key="3">
    <source>
        <dbReference type="Proteomes" id="UP000036873"/>
    </source>
</evidence>
<feature type="transmembrane region" description="Helical" evidence="1">
    <location>
        <begin position="36"/>
        <end position="53"/>
    </location>
</feature>
<evidence type="ECO:0000313" key="2">
    <source>
        <dbReference type="EMBL" id="KNZ41712.1"/>
    </source>
</evidence>
<feature type="transmembrane region" description="Helical" evidence="1">
    <location>
        <begin position="87"/>
        <end position="104"/>
    </location>
</feature>
<protein>
    <recommendedName>
        <fullName evidence="4">DUF1097 domain-containing protein</fullName>
    </recommendedName>
</protein>
<gene>
    <name evidence="2" type="ORF">AKG39_10535</name>
</gene>
<keyword evidence="1" id="KW-1133">Transmembrane helix</keyword>
<proteinExistence type="predicted"/>
<accession>A0A0L6U033</accession>
<dbReference type="OrthoDB" id="9924275at2"/>
<evidence type="ECO:0000256" key="1">
    <source>
        <dbReference type="SAM" id="Phobius"/>
    </source>
</evidence>